<dbReference type="InterPro" id="IPR004147">
    <property type="entry name" value="ABC1_dom"/>
</dbReference>
<feature type="domain" description="ABC1 atypical kinase-like" evidence="5">
    <location>
        <begin position="130"/>
        <end position="359"/>
    </location>
</feature>
<evidence type="ECO:0000259" key="5">
    <source>
        <dbReference type="Pfam" id="PF03109"/>
    </source>
</evidence>
<keyword evidence="3" id="KW-0547">Nucleotide-binding</keyword>
<dbReference type="EMBL" id="CAEZUP010000182">
    <property type="protein sequence ID" value="CAB4628588.1"/>
    <property type="molecule type" value="Genomic_DNA"/>
</dbReference>
<evidence type="ECO:0000256" key="2">
    <source>
        <dbReference type="ARBA" id="ARBA00022679"/>
    </source>
</evidence>
<sequence length="503" mass="55809">MSFSRKTRRITLLSALAALVAASLARLFLRSRRNGGDGSPVRFKARRSRNLQIALLGAQTGSSYVAHRARRAFVDAGRRRELDTAFELKTAEQIADSLGNMKGALMKIGQMLSYLDQGLPEHVRTVLAELQHNAPPMSAELAAAVIVEELGAAPDVVFAEWDPVPIASASIGQVHRAMTLDGRAVAVKVQYPGVAEAIASDLDNASLIFAGLGFLFPGLEQDAIVAELRERLVEELDYVNEARNQELFRTAYLDHPTIHVPQVFPEYSSTRVLTTELADGVHWSEMLTWGQEEKNLSAETLYRFAFGSLFRLAAFNGDPHPGNYLFRPGGQITFLDFGLVKQFTPTEVVDFGDMIKSIVLDPDPAEFRAIVEKIGLLPVGLDVGDADVFDYLKHFYDFVHEDGIYTITPEFGSESIRRIFDTSGPFSKIQKAANVPPSFVVIQRINLGLYSMFGELHATGNWRRLAEEIWPFVNGPPSTPMGHEIERWRERQQPALRDAKLPG</sequence>
<dbReference type="InterPro" id="IPR011009">
    <property type="entry name" value="Kinase-like_dom_sf"/>
</dbReference>
<organism evidence="6">
    <name type="scientific">freshwater metagenome</name>
    <dbReference type="NCBI Taxonomy" id="449393"/>
    <lineage>
        <taxon>unclassified sequences</taxon>
        <taxon>metagenomes</taxon>
        <taxon>ecological metagenomes</taxon>
    </lineage>
</organism>
<dbReference type="PANTHER" id="PTHR43851">
    <property type="match status" value="1"/>
</dbReference>
<dbReference type="SUPFAM" id="SSF56112">
    <property type="entry name" value="Protein kinase-like (PK-like)"/>
    <property type="match status" value="1"/>
</dbReference>
<dbReference type="PANTHER" id="PTHR43851:SF3">
    <property type="entry name" value="COENZYME Q8"/>
    <property type="match status" value="1"/>
</dbReference>
<dbReference type="InterPro" id="IPR051409">
    <property type="entry name" value="Atypical_kinase_ADCK"/>
</dbReference>
<dbReference type="InterPro" id="IPR034646">
    <property type="entry name" value="ADCK3_dom"/>
</dbReference>
<dbReference type="GO" id="GO:0005524">
    <property type="term" value="F:ATP binding"/>
    <property type="evidence" value="ECO:0007669"/>
    <property type="project" value="UniProtKB-KW"/>
</dbReference>
<protein>
    <submittedName>
        <fullName evidence="6">Unannotated protein</fullName>
    </submittedName>
</protein>
<accession>A0A6J6IVR6</accession>
<comment type="similarity">
    <text evidence="1">Belongs to the protein kinase superfamily. ADCK protein kinase family.</text>
</comment>
<name>A0A6J6IVR6_9ZZZZ</name>
<gene>
    <name evidence="6" type="ORF">UFOPK1835_02278</name>
</gene>
<dbReference type="CDD" id="cd13970">
    <property type="entry name" value="ABC1_ADCK3"/>
    <property type="match status" value="1"/>
</dbReference>
<dbReference type="AlphaFoldDB" id="A0A6J6IVR6"/>
<dbReference type="Pfam" id="PF03109">
    <property type="entry name" value="ABC1"/>
    <property type="match status" value="1"/>
</dbReference>
<proteinExistence type="inferred from homology"/>
<keyword evidence="4" id="KW-0067">ATP-binding</keyword>
<evidence type="ECO:0000256" key="1">
    <source>
        <dbReference type="ARBA" id="ARBA00009670"/>
    </source>
</evidence>
<evidence type="ECO:0000313" key="6">
    <source>
        <dbReference type="EMBL" id="CAB4628588.1"/>
    </source>
</evidence>
<reference evidence="6" key="1">
    <citation type="submission" date="2020-05" db="EMBL/GenBank/DDBJ databases">
        <authorList>
            <person name="Chiriac C."/>
            <person name="Salcher M."/>
            <person name="Ghai R."/>
            <person name="Kavagutti S V."/>
        </authorList>
    </citation>
    <scope>NUCLEOTIDE SEQUENCE</scope>
</reference>
<keyword evidence="2" id="KW-0808">Transferase</keyword>
<dbReference type="GO" id="GO:0016740">
    <property type="term" value="F:transferase activity"/>
    <property type="evidence" value="ECO:0007669"/>
    <property type="project" value="UniProtKB-KW"/>
</dbReference>
<evidence type="ECO:0000256" key="3">
    <source>
        <dbReference type="ARBA" id="ARBA00022741"/>
    </source>
</evidence>
<evidence type="ECO:0000256" key="4">
    <source>
        <dbReference type="ARBA" id="ARBA00022840"/>
    </source>
</evidence>